<gene>
    <name evidence="8" type="ORF">PVAND_015032</name>
</gene>
<keyword evidence="3" id="KW-0863">Zinc-finger</keyword>
<feature type="compositionally biased region" description="Low complexity" evidence="6">
    <location>
        <begin position="101"/>
        <end position="116"/>
    </location>
</feature>
<evidence type="ECO:0000313" key="9">
    <source>
        <dbReference type="Proteomes" id="UP001107558"/>
    </source>
</evidence>
<feature type="compositionally biased region" description="Basic and acidic residues" evidence="6">
    <location>
        <begin position="87"/>
        <end position="100"/>
    </location>
</feature>
<dbReference type="PANTHER" id="PTHR46481">
    <property type="entry name" value="ZINC FINGER BED DOMAIN-CONTAINING PROTEIN 4"/>
    <property type="match status" value="1"/>
</dbReference>
<dbReference type="InterPro" id="IPR052035">
    <property type="entry name" value="ZnF_BED_domain_contain"/>
</dbReference>
<dbReference type="OrthoDB" id="7764887at2759"/>
<dbReference type="GO" id="GO:0008270">
    <property type="term" value="F:zinc ion binding"/>
    <property type="evidence" value="ECO:0007669"/>
    <property type="project" value="UniProtKB-KW"/>
</dbReference>
<feature type="region of interest" description="Disordered" evidence="6">
    <location>
        <begin position="410"/>
        <end position="437"/>
    </location>
</feature>
<evidence type="ECO:0000313" key="8">
    <source>
        <dbReference type="EMBL" id="KAG5667031.1"/>
    </source>
</evidence>
<feature type="compositionally biased region" description="Basic and acidic residues" evidence="6">
    <location>
        <begin position="417"/>
        <end position="430"/>
    </location>
</feature>
<sequence>MPLIYSLQLAGWLAGVETSKQTGSNLNLTNFDETRSDRRSSRGRNRSRLVSSQPNLRLRTTRSTLPSSSVRNRVSVDRQTTSSDSRSSIERHRSRLRLDQRSSSSSSDQSGLVDHSSISDLSDINQRAEDRNDLPEENIANEGEEAQQNEEAVNRRVRQYFDAIGDERDKWRCNVEECGHELRGHVFHMKRHLQRMYQNITQRIGFQLHLPQREPRQQAPADNNDNGQLLPKRQKLDLDLNKTVKSLIRLFISRNYAFAGADDWLKELHILKQKFDAYGKTFNRHILKRHIMQESQQIYHLISEDLRGLRPSIMFDSASRNDRHIFSASLRYAQGTEIIERTIGMLTQHDQQTGRNLKDQLTKILEIVGLTENDIYATCTDQGANMLRAADLVIEAQEVLNVCRELKRDENADSEDKDQARDEVEMLQQERDDDDIEDDEMHQNLREDDDILNLIQGPLVCGPHTLQLAAKDVTKDYTVEIDQVRAVVIRSKKMVYKQVLVNNRVNKLRSDVKSRWESTYLMLSDVLRNRQGLETVAETYPVLVISDECWDFIDEYVQAFEPVHQAMLEFQRADITMSDFYLRSARMQAKIGTLENGPKNLVTKLHDSVKLRARKFFECDAFVAALLLDKRFTWSANHEVLNANLREKGIQHLEKIHQALNLPVANQQQPEVLIREEEEAANAAELEFQRLIGGVGDRRLRADGRQDRLNIRQQVERFLTERDAWPQDKSILEYWHAKRDNEELQDLYKISQVVYGAAFSQVKVERDFSGLALVLTHLRSLFADNTLNAILVVKNNLDLLDKVKFY</sequence>
<feature type="domain" description="HAT C-terminal dimerisation" evidence="7">
    <location>
        <begin position="715"/>
        <end position="797"/>
    </location>
</feature>
<keyword evidence="2" id="KW-0479">Metal-binding</keyword>
<accession>A0A9J6BBH4</accession>
<keyword evidence="9" id="KW-1185">Reference proteome</keyword>
<dbReference type="GO" id="GO:0046983">
    <property type="term" value="F:protein dimerization activity"/>
    <property type="evidence" value="ECO:0007669"/>
    <property type="project" value="InterPro"/>
</dbReference>
<dbReference type="AlphaFoldDB" id="A0A9J6BBH4"/>
<dbReference type="InterPro" id="IPR008906">
    <property type="entry name" value="HATC_C_dom"/>
</dbReference>
<evidence type="ECO:0000256" key="4">
    <source>
        <dbReference type="ARBA" id="ARBA00022833"/>
    </source>
</evidence>
<name>A0A9J6BBH4_POLVA</name>
<dbReference type="InterPro" id="IPR012337">
    <property type="entry name" value="RNaseH-like_sf"/>
</dbReference>
<evidence type="ECO:0000256" key="3">
    <source>
        <dbReference type="ARBA" id="ARBA00022771"/>
    </source>
</evidence>
<dbReference type="Pfam" id="PF05699">
    <property type="entry name" value="Dimer_Tnp_hAT"/>
    <property type="match status" value="1"/>
</dbReference>
<reference evidence="8" key="1">
    <citation type="submission" date="2021-03" db="EMBL/GenBank/DDBJ databases">
        <title>Chromosome level genome of the anhydrobiotic midge Polypedilum vanderplanki.</title>
        <authorList>
            <person name="Yoshida Y."/>
            <person name="Kikawada T."/>
            <person name="Gusev O."/>
        </authorList>
    </citation>
    <scope>NUCLEOTIDE SEQUENCE</scope>
    <source>
        <strain evidence="8">NIAS01</strain>
        <tissue evidence="8">Whole body or cell culture</tissue>
    </source>
</reference>
<dbReference type="GO" id="GO:0005634">
    <property type="term" value="C:nucleus"/>
    <property type="evidence" value="ECO:0007669"/>
    <property type="project" value="UniProtKB-SubCell"/>
</dbReference>
<feature type="region of interest" description="Disordered" evidence="6">
    <location>
        <begin position="23"/>
        <end position="126"/>
    </location>
</feature>
<dbReference type="Proteomes" id="UP001107558">
    <property type="component" value="Chromosome 4"/>
</dbReference>
<keyword evidence="4" id="KW-0862">Zinc</keyword>
<keyword evidence="5" id="KW-0539">Nucleus</keyword>
<evidence type="ECO:0000256" key="6">
    <source>
        <dbReference type="SAM" id="MobiDB-lite"/>
    </source>
</evidence>
<evidence type="ECO:0000256" key="5">
    <source>
        <dbReference type="ARBA" id="ARBA00023242"/>
    </source>
</evidence>
<dbReference type="SUPFAM" id="SSF53098">
    <property type="entry name" value="Ribonuclease H-like"/>
    <property type="match status" value="1"/>
</dbReference>
<feature type="compositionally biased region" description="Low complexity" evidence="6">
    <location>
        <begin position="48"/>
        <end position="86"/>
    </location>
</feature>
<comment type="subcellular location">
    <subcellularLocation>
        <location evidence="1">Nucleus</location>
    </subcellularLocation>
</comment>
<protein>
    <recommendedName>
        <fullName evidence="7">HAT C-terminal dimerisation domain-containing protein</fullName>
    </recommendedName>
</protein>
<dbReference type="PANTHER" id="PTHR46481:SF10">
    <property type="entry name" value="ZINC FINGER BED DOMAIN-CONTAINING PROTEIN 39"/>
    <property type="match status" value="1"/>
</dbReference>
<comment type="caution">
    <text evidence="8">The sequence shown here is derived from an EMBL/GenBank/DDBJ whole genome shotgun (WGS) entry which is preliminary data.</text>
</comment>
<dbReference type="EMBL" id="JADBJN010000004">
    <property type="protein sequence ID" value="KAG5667031.1"/>
    <property type="molecule type" value="Genomic_DNA"/>
</dbReference>
<evidence type="ECO:0000259" key="7">
    <source>
        <dbReference type="Pfam" id="PF05699"/>
    </source>
</evidence>
<organism evidence="8 9">
    <name type="scientific">Polypedilum vanderplanki</name>
    <name type="common">Sleeping chironomid midge</name>
    <dbReference type="NCBI Taxonomy" id="319348"/>
    <lineage>
        <taxon>Eukaryota</taxon>
        <taxon>Metazoa</taxon>
        <taxon>Ecdysozoa</taxon>
        <taxon>Arthropoda</taxon>
        <taxon>Hexapoda</taxon>
        <taxon>Insecta</taxon>
        <taxon>Pterygota</taxon>
        <taxon>Neoptera</taxon>
        <taxon>Endopterygota</taxon>
        <taxon>Diptera</taxon>
        <taxon>Nematocera</taxon>
        <taxon>Chironomoidea</taxon>
        <taxon>Chironomidae</taxon>
        <taxon>Chironominae</taxon>
        <taxon>Polypedilum</taxon>
        <taxon>Polypedilum</taxon>
    </lineage>
</organism>
<evidence type="ECO:0000256" key="1">
    <source>
        <dbReference type="ARBA" id="ARBA00004123"/>
    </source>
</evidence>
<proteinExistence type="predicted"/>
<evidence type="ECO:0000256" key="2">
    <source>
        <dbReference type="ARBA" id="ARBA00022723"/>
    </source>
</evidence>